<name>A0ABS1CBX5_9GAMM</name>
<evidence type="ECO:0000256" key="3">
    <source>
        <dbReference type="SAM" id="SignalP"/>
    </source>
</evidence>
<comment type="similarity">
    <text evidence="1">Belongs to the membrane fusion protein (MFP) (TC 8.A.1) family.</text>
</comment>
<dbReference type="Gene3D" id="2.40.30.170">
    <property type="match status" value="1"/>
</dbReference>
<dbReference type="RefSeq" id="WP_200233343.1">
    <property type="nucleotide sequence ID" value="NZ_NRRV01000002.1"/>
</dbReference>
<keyword evidence="7" id="KW-1185">Reference proteome</keyword>
<dbReference type="SUPFAM" id="SSF111369">
    <property type="entry name" value="HlyD-like secretion proteins"/>
    <property type="match status" value="1"/>
</dbReference>
<sequence>MNVQPQTPRLLALLAVVFAPPVLAAGDAPPAAAAAELETAEVSHRTVPREYRLDGVVEAVNRTTVSAQTQGQVEEILYDVDDFVEKGEILVRLRDNQHRARVAQAAAELKSATAELARAEDAYARVEGLYKNENVSESEMDRATAELASAEARLDAAQAALEQAREQLQYTRIRAPYSGIVTNRHVELGEIASPGQPVMTGISLEELRVTVDVPQSVIPAVRKIGEVNVYLPNGLQETEPDVTVVQPERITVFPYADMGSNTFKVRLDLPSDLVDLFPGMFVKTGFVTGKKDELTVPRDAVVYRSEVTGVYVVDPAGKVHFRQIRVGRKHGDELVVLSGLMPGETVALDPIAAGVALKAQARAQAQAQAEGNQDG</sequence>
<dbReference type="EMBL" id="NRRV01000002">
    <property type="protein sequence ID" value="MBK1629416.1"/>
    <property type="molecule type" value="Genomic_DNA"/>
</dbReference>
<evidence type="ECO:0000313" key="6">
    <source>
        <dbReference type="EMBL" id="MBK1629416.1"/>
    </source>
</evidence>
<protein>
    <submittedName>
        <fullName evidence="6">Efflux transporter periplasmic adaptor subunit</fullName>
    </submittedName>
</protein>
<evidence type="ECO:0000259" key="5">
    <source>
        <dbReference type="Pfam" id="PF25967"/>
    </source>
</evidence>
<dbReference type="Proteomes" id="UP000748752">
    <property type="component" value="Unassembled WGS sequence"/>
</dbReference>
<keyword evidence="3" id="KW-0732">Signal</keyword>
<feature type="chain" id="PRO_5047328638" evidence="3">
    <location>
        <begin position="25"/>
        <end position="375"/>
    </location>
</feature>
<comment type="caution">
    <text evidence="6">The sequence shown here is derived from an EMBL/GenBank/DDBJ whole genome shotgun (WGS) entry which is preliminary data.</text>
</comment>
<feature type="coiled-coil region" evidence="2">
    <location>
        <begin position="102"/>
        <end position="174"/>
    </location>
</feature>
<dbReference type="Pfam" id="PF25876">
    <property type="entry name" value="HH_MFP_RND"/>
    <property type="match status" value="1"/>
</dbReference>
<keyword evidence="2" id="KW-0175">Coiled coil</keyword>
<dbReference type="PANTHER" id="PTHR30469">
    <property type="entry name" value="MULTIDRUG RESISTANCE PROTEIN MDTA"/>
    <property type="match status" value="1"/>
</dbReference>
<evidence type="ECO:0000313" key="7">
    <source>
        <dbReference type="Proteomes" id="UP000748752"/>
    </source>
</evidence>
<feature type="domain" description="Multidrug resistance protein MdtA-like alpha-helical hairpin" evidence="4">
    <location>
        <begin position="103"/>
        <end position="171"/>
    </location>
</feature>
<dbReference type="NCBIfam" id="TIGR01730">
    <property type="entry name" value="RND_mfp"/>
    <property type="match status" value="1"/>
</dbReference>
<dbReference type="InterPro" id="IPR058624">
    <property type="entry name" value="MdtA-like_HH"/>
</dbReference>
<organism evidence="6 7">
    <name type="scientific">Thiohalocapsa halophila</name>
    <dbReference type="NCBI Taxonomy" id="69359"/>
    <lineage>
        <taxon>Bacteria</taxon>
        <taxon>Pseudomonadati</taxon>
        <taxon>Pseudomonadota</taxon>
        <taxon>Gammaproteobacteria</taxon>
        <taxon>Chromatiales</taxon>
        <taxon>Chromatiaceae</taxon>
        <taxon>Thiohalocapsa</taxon>
    </lineage>
</organism>
<gene>
    <name evidence="6" type="ORF">CKO31_01425</name>
</gene>
<dbReference type="PANTHER" id="PTHR30469:SF18">
    <property type="entry name" value="RESISTANCE-NODULATION-CELL DIVISION (RND) EFFLUX MEMBRANE FUSION PROTEIN-RELATED"/>
    <property type="match status" value="1"/>
</dbReference>
<dbReference type="InterPro" id="IPR006143">
    <property type="entry name" value="RND_pump_MFP"/>
</dbReference>
<proteinExistence type="inferred from homology"/>
<evidence type="ECO:0000256" key="1">
    <source>
        <dbReference type="ARBA" id="ARBA00009477"/>
    </source>
</evidence>
<feature type="domain" description="Multidrug resistance protein MdtA-like C-terminal permuted SH3" evidence="5">
    <location>
        <begin position="294"/>
        <end position="349"/>
    </location>
</feature>
<feature type="signal peptide" evidence="3">
    <location>
        <begin position="1"/>
        <end position="24"/>
    </location>
</feature>
<dbReference type="InterPro" id="IPR058627">
    <property type="entry name" value="MdtA-like_C"/>
</dbReference>
<evidence type="ECO:0000259" key="4">
    <source>
        <dbReference type="Pfam" id="PF25876"/>
    </source>
</evidence>
<dbReference type="Gene3D" id="2.40.420.20">
    <property type="match status" value="1"/>
</dbReference>
<reference evidence="6 7" key="1">
    <citation type="journal article" date="2020" name="Microorganisms">
        <title>Osmotic Adaptation and Compatible Solute Biosynthesis of Phototrophic Bacteria as Revealed from Genome Analyses.</title>
        <authorList>
            <person name="Imhoff J.F."/>
            <person name="Rahn T."/>
            <person name="Kunzel S."/>
            <person name="Keller A."/>
            <person name="Neulinger S.C."/>
        </authorList>
    </citation>
    <scope>NUCLEOTIDE SEQUENCE [LARGE SCALE GENOMIC DNA]</scope>
    <source>
        <strain evidence="6 7">DSM 6210</strain>
    </source>
</reference>
<evidence type="ECO:0000256" key="2">
    <source>
        <dbReference type="SAM" id="Coils"/>
    </source>
</evidence>
<dbReference type="Pfam" id="PF25967">
    <property type="entry name" value="RND-MFP_C"/>
    <property type="match status" value="1"/>
</dbReference>
<accession>A0ABS1CBX5</accession>
<dbReference type="Gene3D" id="2.40.50.100">
    <property type="match status" value="1"/>
</dbReference>
<dbReference type="Gene3D" id="1.10.287.470">
    <property type="entry name" value="Helix hairpin bin"/>
    <property type="match status" value="1"/>
</dbReference>